<organism evidence="1 2">
    <name type="scientific">Hermanssonia centrifuga</name>
    <dbReference type="NCBI Taxonomy" id="98765"/>
    <lineage>
        <taxon>Eukaryota</taxon>
        <taxon>Fungi</taxon>
        <taxon>Dikarya</taxon>
        <taxon>Basidiomycota</taxon>
        <taxon>Agaricomycotina</taxon>
        <taxon>Agaricomycetes</taxon>
        <taxon>Polyporales</taxon>
        <taxon>Meruliaceae</taxon>
        <taxon>Hermanssonia</taxon>
    </lineage>
</organism>
<name>A0A4S4KSE6_9APHY</name>
<keyword evidence="2" id="KW-1185">Reference proteome</keyword>
<dbReference type="Proteomes" id="UP000309038">
    <property type="component" value="Unassembled WGS sequence"/>
</dbReference>
<gene>
    <name evidence="1" type="ORF">EW026_g1230</name>
</gene>
<reference evidence="1 2" key="1">
    <citation type="submission" date="2019-02" db="EMBL/GenBank/DDBJ databases">
        <title>Genome sequencing of the rare red list fungi Phlebia centrifuga.</title>
        <authorList>
            <person name="Buettner E."/>
            <person name="Kellner H."/>
        </authorList>
    </citation>
    <scope>NUCLEOTIDE SEQUENCE [LARGE SCALE GENOMIC DNA]</scope>
    <source>
        <strain evidence="1 2">DSM 108282</strain>
    </source>
</reference>
<evidence type="ECO:0000313" key="2">
    <source>
        <dbReference type="Proteomes" id="UP000309038"/>
    </source>
</evidence>
<comment type="caution">
    <text evidence="1">The sequence shown here is derived from an EMBL/GenBank/DDBJ whole genome shotgun (WGS) entry which is preliminary data.</text>
</comment>
<proteinExistence type="predicted"/>
<dbReference type="AlphaFoldDB" id="A0A4S4KSE6"/>
<evidence type="ECO:0000313" key="1">
    <source>
        <dbReference type="EMBL" id="THH01474.1"/>
    </source>
</evidence>
<sequence>MLNILVAATPLLARTPSATLYTETLLVPEQDPIVWLSNSLCGDVMTMSALLDLIPLSLASGFSTHSNVHEILAHHSSNDVLRASQYHECIGWKIPSLLSGDLYTGNITVNDPDCLVRLLFNVYLKMFGYENMGAIFQHITVDAIRDLSFIHYCRRSFSLFVAYLKNRIRTDWPSVASALLALIAGDRLLMVGAHFYQELACDFHMLGIYSAQVFSPNNDLLVANKEQGPFSDWSHVPPVVCVVMEIPPDKMHLLDDTSRVGNPIILAGILGPDLYHTFSSFQASFGKAAFQGSGEDSHVYLAQESSRQDNASPVVISFRVPTWILSNNPRDTSVFVGIQSTPETARQWASNLGLNMRLFAAKLMDTEYVHVVPLTAEGQTFLSTPSVYAGKEAPLTVSDTTTSLVIDEAGKYIKYVKIRSVISGKAKDELARVETDISVEQARQTGLNLKIGSSFIQKLETPFLVDASRSKLRVSRKSSWVEVNTVL</sequence>
<protein>
    <submittedName>
        <fullName evidence="1">Uncharacterized protein</fullName>
    </submittedName>
</protein>
<accession>A0A4S4KSE6</accession>
<dbReference type="EMBL" id="SGPJ01000023">
    <property type="protein sequence ID" value="THH01474.1"/>
    <property type="molecule type" value="Genomic_DNA"/>
</dbReference>